<dbReference type="PANTHER" id="PTHR44119:SF4">
    <property type="entry name" value="AEROBIC COBALTOCHELATASE SUBUNIT COBN"/>
    <property type="match status" value="1"/>
</dbReference>
<evidence type="ECO:0000259" key="2">
    <source>
        <dbReference type="Pfam" id="PF02514"/>
    </source>
</evidence>
<comment type="caution">
    <text evidence="3">The sequence shown here is derived from an EMBL/GenBank/DDBJ whole genome shotgun (WGS) entry which is preliminary data.</text>
</comment>
<dbReference type="EMBL" id="JAMYXC010000083">
    <property type="protein sequence ID" value="MCP1168089.1"/>
    <property type="molecule type" value="Genomic_DNA"/>
</dbReference>
<dbReference type="Pfam" id="PF02514">
    <property type="entry name" value="CobN-Mg_chel"/>
    <property type="match status" value="1"/>
</dbReference>
<evidence type="ECO:0000256" key="1">
    <source>
        <dbReference type="SAM" id="MobiDB-lite"/>
    </source>
</evidence>
<dbReference type="PANTHER" id="PTHR44119">
    <property type="entry name" value="MAGNESIUM-CHELATASE SUBUNIT CHLH, CHLOROPLASTIC"/>
    <property type="match status" value="1"/>
</dbReference>
<dbReference type="Proteomes" id="UP001139477">
    <property type="component" value="Unassembled WGS sequence"/>
</dbReference>
<reference evidence="3" key="1">
    <citation type="submission" date="2022-06" db="EMBL/GenBank/DDBJ databases">
        <title>Limimaricola sediminis sp. nov., isolated from an intertidal sediment.</title>
        <authorList>
            <person name="Shao X."/>
        </authorList>
    </citation>
    <scope>NUCLEOTIDE SEQUENCE</scope>
    <source>
        <strain evidence="3">ASW11-118</strain>
    </source>
</reference>
<gene>
    <name evidence="3" type="ORF">NHG85_06035</name>
</gene>
<dbReference type="EC" id="6.6.1.2" evidence="3"/>
<dbReference type="InterPro" id="IPR003672">
    <property type="entry name" value="CobN/Mg_chltase"/>
</dbReference>
<keyword evidence="4" id="KW-1185">Reference proteome</keyword>
<keyword evidence="3" id="KW-0436">Ligase</keyword>
<evidence type="ECO:0000313" key="4">
    <source>
        <dbReference type="Proteomes" id="UP001139477"/>
    </source>
</evidence>
<feature type="non-terminal residue" evidence="3">
    <location>
        <position position="1"/>
    </location>
</feature>
<dbReference type="GO" id="GO:0051116">
    <property type="term" value="F:cobaltochelatase activity"/>
    <property type="evidence" value="ECO:0007669"/>
    <property type="project" value="UniProtKB-EC"/>
</dbReference>
<organism evidence="3 4">
    <name type="scientific">Limimaricola litoreus</name>
    <dbReference type="NCBI Taxonomy" id="2955316"/>
    <lineage>
        <taxon>Bacteria</taxon>
        <taxon>Pseudomonadati</taxon>
        <taxon>Pseudomonadota</taxon>
        <taxon>Alphaproteobacteria</taxon>
        <taxon>Rhodobacterales</taxon>
        <taxon>Paracoccaceae</taxon>
        <taxon>Limimaricola</taxon>
    </lineage>
</organism>
<feature type="region of interest" description="Disordered" evidence="1">
    <location>
        <begin position="1"/>
        <end position="20"/>
    </location>
</feature>
<name>A0A9X2JNV6_9RHOB</name>
<sequence>SQTAVAPGPSGAPTRGRPDVLPTGRNFFSVDARAVPTPTAWALGWKSANLLIEKHLQDHGDWPRSMLVTAWGTANMRTGGDDIAQALALMGVKPTWDSANRRVTGFEVLPEGVLGRPRVDVTLRISGFFRDAFPQLVALVDSAARAVQALDEPEEINPAAARVRAGGSAARVYGSKPGAYGAGLQALIDERIWSERADLGNAYLDWGGYAYGAGQEGEADRDGFAARLGQVEAIVQNQDNREHDILDSDDYYQFEGGAAAAVASLQGRDRPIYHNDHSRPERPVIRSLDEEIARVVRSRVVNPKWIDGVKRHGYKGAFEIAATVDYLFAFAATTRAVKNHHFDLVEEAVLADEDTRDFIAEHNAPALREIAERLQEAIDRGLWQPRSNSARARIEALRRSA</sequence>
<accession>A0A9X2JNV6</accession>
<proteinExistence type="predicted"/>
<evidence type="ECO:0000313" key="3">
    <source>
        <dbReference type="EMBL" id="MCP1168089.1"/>
    </source>
</evidence>
<dbReference type="RefSeq" id="WP_253330749.1">
    <property type="nucleotide sequence ID" value="NZ_JAMYXC010000083.1"/>
</dbReference>
<dbReference type="AlphaFoldDB" id="A0A9X2JNV6"/>
<protein>
    <submittedName>
        <fullName evidence="3">Cobaltochelatase subunit CobN</fullName>
        <ecNumber evidence="3">6.6.1.2</ecNumber>
    </submittedName>
</protein>
<feature type="domain" description="CobN/magnesium chelatase" evidence="2">
    <location>
        <begin position="5"/>
        <end position="388"/>
    </location>
</feature>